<name>A0ABZ1AQN6_AROEV</name>
<keyword evidence="3" id="KW-1185">Reference proteome</keyword>
<proteinExistence type="predicted"/>
<protein>
    <submittedName>
        <fullName evidence="2">Iron-sulfur cluster assembly accessory protein</fullName>
    </submittedName>
</protein>
<evidence type="ECO:0000313" key="2">
    <source>
        <dbReference type="EMBL" id="WRL47209.1"/>
    </source>
</evidence>
<feature type="domain" description="Core" evidence="1">
    <location>
        <begin position="1"/>
        <end position="104"/>
    </location>
</feature>
<dbReference type="InterPro" id="IPR035903">
    <property type="entry name" value="HesB-like_dom_sf"/>
</dbReference>
<evidence type="ECO:0000259" key="1">
    <source>
        <dbReference type="Pfam" id="PF01521"/>
    </source>
</evidence>
<dbReference type="NCBIfam" id="TIGR00049">
    <property type="entry name" value="iron-sulfur cluster assembly accessory protein"/>
    <property type="match status" value="1"/>
</dbReference>
<gene>
    <name evidence="2" type="ORF">U5817_03890</name>
</gene>
<organism evidence="2 3">
    <name type="scientific">Aromatoleum evansii</name>
    <name type="common">Azoarcus evansii</name>
    <dbReference type="NCBI Taxonomy" id="59406"/>
    <lineage>
        <taxon>Bacteria</taxon>
        <taxon>Pseudomonadati</taxon>
        <taxon>Pseudomonadota</taxon>
        <taxon>Betaproteobacteria</taxon>
        <taxon>Rhodocyclales</taxon>
        <taxon>Rhodocyclaceae</taxon>
        <taxon>Aromatoleum</taxon>
    </lineage>
</organism>
<dbReference type="Pfam" id="PF01521">
    <property type="entry name" value="Fe-S_biosyn"/>
    <property type="match status" value="1"/>
</dbReference>
<dbReference type="EMBL" id="CP141259">
    <property type="protein sequence ID" value="WRL47209.1"/>
    <property type="molecule type" value="Genomic_DNA"/>
</dbReference>
<dbReference type="Gene3D" id="2.60.300.12">
    <property type="entry name" value="HesB-like domain"/>
    <property type="match status" value="1"/>
</dbReference>
<reference evidence="2 3" key="1">
    <citation type="submission" date="2023-12" db="EMBL/GenBank/DDBJ databases">
        <title>A. evansii MAY27, complete genome.</title>
        <authorList>
            <person name="Wang Y."/>
        </authorList>
    </citation>
    <scope>NUCLEOTIDE SEQUENCE [LARGE SCALE GENOMIC DNA]</scope>
    <source>
        <strain evidence="2 3">MAY27</strain>
    </source>
</reference>
<dbReference type="SUPFAM" id="SSF89360">
    <property type="entry name" value="HesB-like domain"/>
    <property type="match status" value="1"/>
</dbReference>
<sequence length="129" mass="13459">MCVTLTPAAASFMKRIVRFGGGSADSGFRLSVQPGGCSGFDSNFTVETAPAAGDAVIEQLGVRLFLTEASCALLRGYTVDFTENSIDSRLSYRKEGAPEACGCGSGERQRAGAAVAVTFFKPDGSCRKT</sequence>
<dbReference type="Proteomes" id="UP001626593">
    <property type="component" value="Chromosome"/>
</dbReference>
<dbReference type="RefSeq" id="WP_407279785.1">
    <property type="nucleotide sequence ID" value="NZ_CP141259.1"/>
</dbReference>
<evidence type="ECO:0000313" key="3">
    <source>
        <dbReference type="Proteomes" id="UP001626593"/>
    </source>
</evidence>
<dbReference type="PANTHER" id="PTHR43011:SF1">
    <property type="entry name" value="IRON-SULFUR CLUSTER ASSEMBLY 2 HOMOLOG, MITOCHONDRIAL"/>
    <property type="match status" value="1"/>
</dbReference>
<dbReference type="InterPro" id="IPR000361">
    <property type="entry name" value="ATAP_core_dom"/>
</dbReference>
<dbReference type="PANTHER" id="PTHR43011">
    <property type="entry name" value="IRON-SULFUR CLUSTER ASSEMBLY 2 HOMOLOG, MITOCHONDRIAL"/>
    <property type="match status" value="1"/>
</dbReference>
<dbReference type="InterPro" id="IPR016092">
    <property type="entry name" value="ATAP"/>
</dbReference>
<accession>A0ABZ1AQN6</accession>